<keyword evidence="5 7" id="KW-0472">Membrane</keyword>
<evidence type="ECO:0008006" key="12">
    <source>
        <dbReference type="Google" id="ProtNLM"/>
    </source>
</evidence>
<sequence length="546" mass="60433">MKGAYFYTAVLCFASGIFVRSFFEIGLPIVLWLMILALGVMVVWRKKSEALFAPYLVVLCFGFIFLALGILRLELTTLLSLPSMLEAKIGKIVELTGIVIREPDVRERSQHLTVKVANETILVTTDRYATVSYGDEITFKGKLELPASFETDFGRTFNYAGYLKARGISYTMSFVDLSTIAINRDSGFLYWLYQNKKNFTQILESNIPEPQVGLGEGLLLGIKQALGSDIEDAFRKTGIIHIVVLSGYNVLLVVTFVMYILAVFLRVRLRAVVGIMAIILFALLVGLSATVIRASIMAILVLVAEAIGRQYAIWRGLFLAGLVMLLINPYLLVYDIGFQLSFMATLGLILIAPQFETSLIKVPTTIGIRGFLLATLATQIAVAPLLLYQMGQFSVVAVIVNVLVLPAVSTAMLLTFLTGIVGGVSAILALPFAYGAYLVLSFIIKIAVWFSTLPFATISVSAFPFYLVPVTYLIMAGVLYWFHRRRLINSDVILPADISAWTIVPEFAIEKEKVVIKMDEGREQSSRPSSQKPIAKNDDEVPVFFR</sequence>
<evidence type="ECO:0000256" key="3">
    <source>
        <dbReference type="ARBA" id="ARBA00022692"/>
    </source>
</evidence>
<proteinExistence type="predicted"/>
<feature type="transmembrane region" description="Helical" evidence="7">
    <location>
        <begin position="271"/>
        <end position="304"/>
    </location>
</feature>
<comment type="caution">
    <text evidence="10">The sequence shown here is derived from an EMBL/GenBank/DDBJ whole genome shotgun (WGS) entry which is preliminary data.</text>
</comment>
<feature type="transmembrane region" description="Helical" evidence="7">
    <location>
        <begin position="30"/>
        <end position="46"/>
    </location>
</feature>
<feature type="transmembrane region" description="Helical" evidence="7">
    <location>
        <begin position="336"/>
        <end position="355"/>
    </location>
</feature>
<evidence type="ECO:0000256" key="1">
    <source>
        <dbReference type="ARBA" id="ARBA00004651"/>
    </source>
</evidence>
<feature type="domain" description="ComEC/Rec2-related protein" evidence="8">
    <location>
        <begin position="218"/>
        <end position="484"/>
    </location>
</feature>
<feature type="transmembrane region" description="Helical" evidence="7">
    <location>
        <begin position="463"/>
        <end position="482"/>
    </location>
</feature>
<organism evidence="10 11">
    <name type="scientific">Candidatus Kaiserbacteria bacterium CG_4_8_14_3_um_filter_38_9</name>
    <dbReference type="NCBI Taxonomy" id="1974599"/>
    <lineage>
        <taxon>Bacteria</taxon>
        <taxon>Candidatus Kaiseribacteriota</taxon>
    </lineage>
</organism>
<comment type="subcellular location">
    <subcellularLocation>
        <location evidence="1">Cell membrane</location>
        <topology evidence="1">Multi-pass membrane protein</topology>
    </subcellularLocation>
</comment>
<feature type="transmembrane region" description="Helical" evidence="7">
    <location>
        <begin position="242"/>
        <end position="265"/>
    </location>
</feature>
<keyword evidence="3 7" id="KW-0812">Transmembrane</keyword>
<evidence type="ECO:0000256" key="4">
    <source>
        <dbReference type="ARBA" id="ARBA00022989"/>
    </source>
</evidence>
<dbReference type="InterPro" id="IPR025405">
    <property type="entry name" value="DUF4131"/>
</dbReference>
<name>A0A2M7IN75_9BACT</name>
<feature type="transmembrane region" description="Helical" evidence="7">
    <location>
        <begin position="367"/>
        <end position="387"/>
    </location>
</feature>
<evidence type="ECO:0000259" key="9">
    <source>
        <dbReference type="Pfam" id="PF13567"/>
    </source>
</evidence>
<feature type="transmembrane region" description="Helical" evidence="7">
    <location>
        <begin position="311"/>
        <end position="330"/>
    </location>
</feature>
<evidence type="ECO:0000256" key="6">
    <source>
        <dbReference type="SAM" id="MobiDB-lite"/>
    </source>
</evidence>
<reference evidence="11" key="1">
    <citation type="submission" date="2017-09" db="EMBL/GenBank/DDBJ databases">
        <title>Depth-based differentiation of microbial function through sediment-hosted aquifers and enrichment of novel symbionts in the deep terrestrial subsurface.</title>
        <authorList>
            <person name="Probst A.J."/>
            <person name="Ladd B."/>
            <person name="Jarett J.K."/>
            <person name="Geller-Mcgrath D.E."/>
            <person name="Sieber C.M.K."/>
            <person name="Emerson J.B."/>
            <person name="Anantharaman K."/>
            <person name="Thomas B.C."/>
            <person name="Malmstrom R."/>
            <person name="Stieglmeier M."/>
            <person name="Klingl A."/>
            <person name="Woyke T."/>
            <person name="Ryan C.M."/>
            <person name="Banfield J.F."/>
        </authorList>
    </citation>
    <scope>NUCLEOTIDE SEQUENCE [LARGE SCALE GENOMIC DNA]</scope>
</reference>
<dbReference type="EMBL" id="PFHR01000179">
    <property type="protein sequence ID" value="PIW96737.1"/>
    <property type="molecule type" value="Genomic_DNA"/>
</dbReference>
<dbReference type="Pfam" id="PF13567">
    <property type="entry name" value="DUF4131"/>
    <property type="match status" value="1"/>
</dbReference>
<evidence type="ECO:0000313" key="11">
    <source>
        <dbReference type="Proteomes" id="UP000230837"/>
    </source>
</evidence>
<feature type="transmembrane region" description="Helical" evidence="7">
    <location>
        <begin position="393"/>
        <end position="414"/>
    </location>
</feature>
<dbReference type="PANTHER" id="PTHR30619:SF7">
    <property type="entry name" value="BETA-LACTAMASE DOMAIN PROTEIN"/>
    <property type="match status" value="1"/>
</dbReference>
<feature type="domain" description="DUF4131" evidence="9">
    <location>
        <begin position="25"/>
        <end position="174"/>
    </location>
</feature>
<dbReference type="AlphaFoldDB" id="A0A2M7IN75"/>
<feature type="transmembrane region" description="Helical" evidence="7">
    <location>
        <begin position="52"/>
        <end position="71"/>
    </location>
</feature>
<gene>
    <name evidence="10" type="ORF">COZ82_03370</name>
</gene>
<feature type="transmembrane region" description="Helical" evidence="7">
    <location>
        <begin position="426"/>
        <end position="451"/>
    </location>
</feature>
<keyword evidence="4 7" id="KW-1133">Transmembrane helix</keyword>
<dbReference type="Proteomes" id="UP000230837">
    <property type="component" value="Unassembled WGS sequence"/>
</dbReference>
<feature type="region of interest" description="Disordered" evidence="6">
    <location>
        <begin position="519"/>
        <end position="546"/>
    </location>
</feature>
<dbReference type="InterPro" id="IPR052159">
    <property type="entry name" value="Competence_DNA_uptake"/>
</dbReference>
<dbReference type="InterPro" id="IPR004477">
    <property type="entry name" value="ComEC_N"/>
</dbReference>
<keyword evidence="2" id="KW-1003">Cell membrane</keyword>
<dbReference type="NCBIfam" id="TIGR00360">
    <property type="entry name" value="ComEC_N-term"/>
    <property type="match status" value="1"/>
</dbReference>
<dbReference type="PANTHER" id="PTHR30619">
    <property type="entry name" value="DNA INTERNALIZATION/COMPETENCE PROTEIN COMEC/REC2"/>
    <property type="match status" value="1"/>
</dbReference>
<evidence type="ECO:0000256" key="2">
    <source>
        <dbReference type="ARBA" id="ARBA00022475"/>
    </source>
</evidence>
<protein>
    <recommendedName>
        <fullName evidence="12">ComEC/Rec2-related protein domain-containing protein</fullName>
    </recommendedName>
</protein>
<evidence type="ECO:0000259" key="8">
    <source>
        <dbReference type="Pfam" id="PF03772"/>
    </source>
</evidence>
<evidence type="ECO:0000256" key="5">
    <source>
        <dbReference type="ARBA" id="ARBA00023136"/>
    </source>
</evidence>
<evidence type="ECO:0000313" key="10">
    <source>
        <dbReference type="EMBL" id="PIW96737.1"/>
    </source>
</evidence>
<dbReference type="Pfam" id="PF03772">
    <property type="entry name" value="Competence"/>
    <property type="match status" value="1"/>
</dbReference>
<dbReference type="GO" id="GO:0005886">
    <property type="term" value="C:plasma membrane"/>
    <property type="evidence" value="ECO:0007669"/>
    <property type="project" value="UniProtKB-SubCell"/>
</dbReference>
<evidence type="ECO:0000256" key="7">
    <source>
        <dbReference type="SAM" id="Phobius"/>
    </source>
</evidence>
<accession>A0A2M7IN75</accession>